<dbReference type="GO" id="GO:0005524">
    <property type="term" value="F:ATP binding"/>
    <property type="evidence" value="ECO:0007669"/>
    <property type="project" value="UniProtKB-UniRule"/>
</dbReference>
<evidence type="ECO:0000256" key="2">
    <source>
        <dbReference type="ARBA" id="ARBA00004752"/>
    </source>
</evidence>
<dbReference type="Gene3D" id="3.90.190.20">
    <property type="entry name" value="Mur ligase, C-terminal domain"/>
    <property type="match status" value="1"/>
</dbReference>
<keyword evidence="12 14" id="KW-0961">Cell wall biogenesis/degradation</keyword>
<evidence type="ECO:0000256" key="7">
    <source>
        <dbReference type="ARBA" id="ARBA00022741"/>
    </source>
</evidence>
<evidence type="ECO:0000256" key="14">
    <source>
        <dbReference type="HAMAP-Rule" id="MF_00046"/>
    </source>
</evidence>
<dbReference type="Gene3D" id="3.40.1190.10">
    <property type="entry name" value="Mur-like, catalytic domain"/>
    <property type="match status" value="1"/>
</dbReference>
<dbReference type="GO" id="GO:0071555">
    <property type="term" value="P:cell wall organization"/>
    <property type="evidence" value="ECO:0007669"/>
    <property type="project" value="UniProtKB-KW"/>
</dbReference>
<dbReference type="UniPathway" id="UPA00219"/>
<gene>
    <name evidence="14 18" type="primary">murC</name>
    <name evidence="18" type="ORF">CSEC_2260</name>
</gene>
<dbReference type="InterPro" id="IPR004101">
    <property type="entry name" value="Mur_ligase_C"/>
</dbReference>
<dbReference type="SUPFAM" id="SSF53623">
    <property type="entry name" value="MurD-like peptide ligases, catalytic domain"/>
    <property type="match status" value="1"/>
</dbReference>
<dbReference type="SUPFAM" id="SSF53244">
    <property type="entry name" value="MurD-like peptide ligases, peptide-binding domain"/>
    <property type="match status" value="1"/>
</dbReference>
<dbReference type="GO" id="GO:0008763">
    <property type="term" value="F:UDP-N-acetylmuramate-L-alanine ligase activity"/>
    <property type="evidence" value="ECO:0007669"/>
    <property type="project" value="UniProtKB-UniRule"/>
</dbReference>
<dbReference type="OrthoDB" id="9804126at2"/>
<dbReference type="eggNOG" id="COG0773">
    <property type="taxonomic scope" value="Bacteria"/>
</dbReference>
<feature type="domain" description="Mur ligase N-terminal catalytic" evidence="15">
    <location>
        <begin position="4"/>
        <end position="102"/>
    </location>
</feature>
<evidence type="ECO:0000259" key="17">
    <source>
        <dbReference type="Pfam" id="PF08245"/>
    </source>
</evidence>
<name>A0A090D117_9BACT</name>
<comment type="similarity">
    <text evidence="14">Belongs to the MurCDEF family.</text>
</comment>
<evidence type="ECO:0000256" key="1">
    <source>
        <dbReference type="ARBA" id="ARBA00004496"/>
    </source>
</evidence>
<comment type="caution">
    <text evidence="18">The sequence shown here is derived from an EMBL/GenBank/DDBJ whole genome shotgun (WGS) entry which is preliminary data.</text>
</comment>
<sequence>MDEKYHFIGVGGIGMSSLACILMQRKAKVSGSDLTSSYITEGLKNMGADIFIGHDASHVKEDKTVVYTTGVGQENCEFIEACRIRTKMLHRSDLLHSLMQGYKMLAIAGSHGKTTTSALLTEVLIEANLDPSFSIGGILKSMNANGKHGEGEYFVAESDESDGTFLKYKPFGAILTNISTDHMDYFLTKDRLKDAFRKFLIKVQSQKHLFWCKESKYLREIHPSGYGYGFSEDCELRAKNFKQDGWRFRMDISFKGQLYLDVECALIGHHNALNALAVFGMGISLGIKEEAIRKALFNFQGVKRRADILGEKNSRPLFIDDYAHHPNEVANTLAGLRLALNDRRLITVFEPHRYSRVKDCQGLFAGMLDASDLGIVTDIYPAGEKAIESVSSKLIIEELENCETPVRYSPINELEKTLLDLIEPNDAIVFMGAGSLSTFARDFAKKWQTLEASKKEVLL</sequence>
<organism evidence="18 19">
    <name type="scientific">Candidatus Criblamydia sequanensis CRIB-18</name>
    <dbReference type="NCBI Taxonomy" id="1437425"/>
    <lineage>
        <taxon>Bacteria</taxon>
        <taxon>Pseudomonadati</taxon>
        <taxon>Chlamydiota</taxon>
        <taxon>Chlamydiia</taxon>
        <taxon>Parachlamydiales</taxon>
        <taxon>Candidatus Criblamydiaceae</taxon>
        <taxon>Candidatus Criblamydia</taxon>
    </lineage>
</organism>
<evidence type="ECO:0000259" key="16">
    <source>
        <dbReference type="Pfam" id="PF02875"/>
    </source>
</evidence>
<dbReference type="AlphaFoldDB" id="A0A090D117"/>
<dbReference type="InterPro" id="IPR050061">
    <property type="entry name" value="MurCDEF_pg_biosynth"/>
</dbReference>
<evidence type="ECO:0000256" key="8">
    <source>
        <dbReference type="ARBA" id="ARBA00022840"/>
    </source>
</evidence>
<reference evidence="18" key="1">
    <citation type="submission" date="2013-12" db="EMBL/GenBank/DDBJ databases">
        <authorList>
            <person name="Linke B."/>
        </authorList>
    </citation>
    <scope>NUCLEOTIDE SEQUENCE [LARGE SCALE GENOMIC DNA]</scope>
    <source>
        <strain evidence="18">CRIB-18</strain>
    </source>
</reference>
<feature type="domain" description="Mur ligase central" evidence="17">
    <location>
        <begin position="107"/>
        <end position="281"/>
    </location>
</feature>
<keyword evidence="9 14" id="KW-0133">Cell shape</keyword>
<reference evidence="18" key="2">
    <citation type="submission" date="2014-09" db="EMBL/GenBank/DDBJ databases">
        <title>Criblamydia sequanensis harbors a mega-plasmid encoding arsenite resistance.</title>
        <authorList>
            <person name="Bertelli C."/>
            <person name="Goesmann A."/>
            <person name="Greub G."/>
        </authorList>
    </citation>
    <scope>NUCLEOTIDE SEQUENCE [LARGE SCALE GENOMIC DNA]</scope>
    <source>
        <strain evidence="18">CRIB-18</strain>
    </source>
</reference>
<evidence type="ECO:0000256" key="13">
    <source>
        <dbReference type="ARBA" id="ARBA00047833"/>
    </source>
</evidence>
<evidence type="ECO:0000313" key="19">
    <source>
        <dbReference type="Proteomes" id="UP000031552"/>
    </source>
</evidence>
<proteinExistence type="inferred from homology"/>
<keyword evidence="11 14" id="KW-0131">Cell cycle</keyword>
<dbReference type="Gene3D" id="3.40.50.720">
    <property type="entry name" value="NAD(P)-binding Rossmann-like Domain"/>
    <property type="match status" value="1"/>
</dbReference>
<keyword evidence="10 14" id="KW-0573">Peptidoglycan synthesis</keyword>
<dbReference type="SUPFAM" id="SSF51984">
    <property type="entry name" value="MurCD N-terminal domain"/>
    <property type="match status" value="1"/>
</dbReference>
<comment type="catalytic activity">
    <reaction evidence="13 14">
        <text>UDP-N-acetyl-alpha-D-muramate + L-alanine + ATP = UDP-N-acetyl-alpha-D-muramoyl-L-alanine + ADP + phosphate + H(+)</text>
        <dbReference type="Rhea" id="RHEA:23372"/>
        <dbReference type="ChEBI" id="CHEBI:15378"/>
        <dbReference type="ChEBI" id="CHEBI:30616"/>
        <dbReference type="ChEBI" id="CHEBI:43474"/>
        <dbReference type="ChEBI" id="CHEBI:57972"/>
        <dbReference type="ChEBI" id="CHEBI:70757"/>
        <dbReference type="ChEBI" id="CHEBI:83898"/>
        <dbReference type="ChEBI" id="CHEBI:456216"/>
        <dbReference type="EC" id="6.3.2.8"/>
    </reaction>
</comment>
<dbReference type="EMBL" id="CCEJ010000012">
    <property type="protein sequence ID" value="CDR35066.1"/>
    <property type="molecule type" value="Genomic_DNA"/>
</dbReference>
<protein>
    <recommendedName>
        <fullName evidence="3 14">UDP-N-acetylmuramate--L-alanine ligase</fullName>
        <ecNumber evidence="3 14">6.3.2.8</ecNumber>
    </recommendedName>
    <alternativeName>
        <fullName evidence="14">UDP-N-acetylmuramoyl-L-alanine synthetase</fullName>
    </alternativeName>
</protein>
<dbReference type="PANTHER" id="PTHR43445:SF3">
    <property type="entry name" value="UDP-N-ACETYLMURAMATE--L-ALANINE LIGASE"/>
    <property type="match status" value="1"/>
</dbReference>
<dbReference type="STRING" id="1437425.CSEC_2260"/>
<dbReference type="NCBIfam" id="TIGR01082">
    <property type="entry name" value="murC"/>
    <property type="match status" value="1"/>
</dbReference>
<accession>A0A090D117</accession>
<dbReference type="Pfam" id="PF01225">
    <property type="entry name" value="Mur_ligase"/>
    <property type="match status" value="1"/>
</dbReference>
<keyword evidence="6 14" id="KW-0132">Cell division</keyword>
<keyword evidence="8 14" id="KW-0067">ATP-binding</keyword>
<evidence type="ECO:0000256" key="4">
    <source>
        <dbReference type="ARBA" id="ARBA00022490"/>
    </source>
</evidence>
<comment type="pathway">
    <text evidence="2 14">Cell wall biogenesis; peptidoglycan biosynthesis.</text>
</comment>
<dbReference type="EC" id="6.3.2.8" evidence="3 14"/>
<dbReference type="PANTHER" id="PTHR43445">
    <property type="entry name" value="UDP-N-ACETYLMURAMATE--L-ALANINE LIGASE-RELATED"/>
    <property type="match status" value="1"/>
</dbReference>
<keyword evidence="7 14" id="KW-0547">Nucleotide-binding</keyword>
<dbReference type="PROSITE" id="PS51257">
    <property type="entry name" value="PROKAR_LIPOPROTEIN"/>
    <property type="match status" value="1"/>
</dbReference>
<dbReference type="HAMAP" id="MF_00046">
    <property type="entry name" value="MurC"/>
    <property type="match status" value="1"/>
</dbReference>
<dbReference type="Pfam" id="PF08245">
    <property type="entry name" value="Mur_ligase_M"/>
    <property type="match status" value="1"/>
</dbReference>
<keyword evidence="4 14" id="KW-0963">Cytoplasm</keyword>
<evidence type="ECO:0000256" key="5">
    <source>
        <dbReference type="ARBA" id="ARBA00022598"/>
    </source>
</evidence>
<evidence type="ECO:0000259" key="15">
    <source>
        <dbReference type="Pfam" id="PF01225"/>
    </source>
</evidence>
<dbReference type="RefSeq" id="WP_053332031.1">
    <property type="nucleotide sequence ID" value="NZ_CCEJ010000012.1"/>
</dbReference>
<evidence type="ECO:0000256" key="3">
    <source>
        <dbReference type="ARBA" id="ARBA00012211"/>
    </source>
</evidence>
<evidence type="ECO:0000256" key="11">
    <source>
        <dbReference type="ARBA" id="ARBA00023306"/>
    </source>
</evidence>
<dbReference type="GO" id="GO:0051301">
    <property type="term" value="P:cell division"/>
    <property type="evidence" value="ECO:0007669"/>
    <property type="project" value="UniProtKB-KW"/>
</dbReference>
<dbReference type="InterPro" id="IPR005758">
    <property type="entry name" value="UDP-N-AcMur_Ala_ligase_MurC"/>
</dbReference>
<dbReference type="Pfam" id="PF02875">
    <property type="entry name" value="Mur_ligase_C"/>
    <property type="match status" value="1"/>
</dbReference>
<dbReference type="InterPro" id="IPR013221">
    <property type="entry name" value="Mur_ligase_cen"/>
</dbReference>
<dbReference type="InterPro" id="IPR036565">
    <property type="entry name" value="Mur-like_cat_sf"/>
</dbReference>
<keyword evidence="5 14" id="KW-0436">Ligase</keyword>
<evidence type="ECO:0000256" key="10">
    <source>
        <dbReference type="ARBA" id="ARBA00022984"/>
    </source>
</evidence>
<evidence type="ECO:0000256" key="12">
    <source>
        <dbReference type="ARBA" id="ARBA00023316"/>
    </source>
</evidence>
<evidence type="ECO:0000256" key="9">
    <source>
        <dbReference type="ARBA" id="ARBA00022960"/>
    </source>
</evidence>
<feature type="domain" description="Mur ligase C-terminal" evidence="16">
    <location>
        <begin position="304"/>
        <end position="434"/>
    </location>
</feature>
<evidence type="ECO:0000313" key="18">
    <source>
        <dbReference type="EMBL" id="CDR35066.1"/>
    </source>
</evidence>
<feature type="binding site" evidence="14">
    <location>
        <begin position="109"/>
        <end position="115"/>
    </location>
    <ligand>
        <name>ATP</name>
        <dbReference type="ChEBI" id="CHEBI:30616"/>
    </ligand>
</feature>
<evidence type="ECO:0000256" key="6">
    <source>
        <dbReference type="ARBA" id="ARBA00022618"/>
    </source>
</evidence>
<dbReference type="Proteomes" id="UP000031552">
    <property type="component" value="Unassembled WGS sequence"/>
</dbReference>
<dbReference type="InterPro" id="IPR036615">
    <property type="entry name" value="Mur_ligase_C_dom_sf"/>
</dbReference>
<comment type="subcellular location">
    <subcellularLocation>
        <location evidence="1 14">Cytoplasm</location>
    </subcellularLocation>
</comment>
<dbReference type="InterPro" id="IPR000713">
    <property type="entry name" value="Mur_ligase_N"/>
</dbReference>
<dbReference type="GO" id="GO:0008360">
    <property type="term" value="P:regulation of cell shape"/>
    <property type="evidence" value="ECO:0007669"/>
    <property type="project" value="UniProtKB-KW"/>
</dbReference>
<keyword evidence="19" id="KW-1185">Reference proteome</keyword>
<comment type="function">
    <text evidence="14">Cell wall formation.</text>
</comment>
<dbReference type="GO" id="GO:0005737">
    <property type="term" value="C:cytoplasm"/>
    <property type="evidence" value="ECO:0007669"/>
    <property type="project" value="UniProtKB-SubCell"/>
</dbReference>
<dbReference type="GO" id="GO:0009252">
    <property type="term" value="P:peptidoglycan biosynthetic process"/>
    <property type="evidence" value="ECO:0007669"/>
    <property type="project" value="UniProtKB-UniRule"/>
</dbReference>